<dbReference type="EMBL" id="BTGU01006264">
    <property type="protein sequence ID" value="GMN18781.1"/>
    <property type="molecule type" value="Genomic_DNA"/>
</dbReference>
<reference evidence="1" key="1">
    <citation type="submission" date="2023-07" db="EMBL/GenBank/DDBJ databases">
        <title>draft genome sequence of fig (Ficus carica).</title>
        <authorList>
            <person name="Takahashi T."/>
            <person name="Nishimura K."/>
        </authorList>
    </citation>
    <scope>NUCLEOTIDE SEQUENCE</scope>
</reference>
<name>A0AA87YYR9_FICCA</name>
<dbReference type="Proteomes" id="UP001187192">
    <property type="component" value="Unassembled WGS sequence"/>
</dbReference>
<sequence length="100" mass="11148">MGWSWAGITGVTGCWVRIRPEILAGWDCGLKRVSWAGSWIHGPNLALGQLEEELGWQLDSRPESCAGPAGGEFLVGWTGVHRVEPSWRYLWKKGEEKKGK</sequence>
<evidence type="ECO:0000313" key="1">
    <source>
        <dbReference type="EMBL" id="GMN18781.1"/>
    </source>
</evidence>
<comment type="caution">
    <text evidence="1">The sequence shown here is derived from an EMBL/GenBank/DDBJ whole genome shotgun (WGS) entry which is preliminary data.</text>
</comment>
<accession>A0AA87YYR9</accession>
<protein>
    <submittedName>
        <fullName evidence="1">Uncharacterized protein</fullName>
    </submittedName>
</protein>
<dbReference type="AlphaFoldDB" id="A0AA87YYR9"/>
<proteinExistence type="predicted"/>
<keyword evidence="2" id="KW-1185">Reference proteome</keyword>
<evidence type="ECO:0000313" key="2">
    <source>
        <dbReference type="Proteomes" id="UP001187192"/>
    </source>
</evidence>
<organism evidence="1 2">
    <name type="scientific">Ficus carica</name>
    <name type="common">Common fig</name>
    <dbReference type="NCBI Taxonomy" id="3494"/>
    <lineage>
        <taxon>Eukaryota</taxon>
        <taxon>Viridiplantae</taxon>
        <taxon>Streptophyta</taxon>
        <taxon>Embryophyta</taxon>
        <taxon>Tracheophyta</taxon>
        <taxon>Spermatophyta</taxon>
        <taxon>Magnoliopsida</taxon>
        <taxon>eudicotyledons</taxon>
        <taxon>Gunneridae</taxon>
        <taxon>Pentapetalae</taxon>
        <taxon>rosids</taxon>
        <taxon>fabids</taxon>
        <taxon>Rosales</taxon>
        <taxon>Moraceae</taxon>
        <taxon>Ficeae</taxon>
        <taxon>Ficus</taxon>
    </lineage>
</organism>
<gene>
    <name evidence="1" type="ORF">TIFTF001_048536</name>
</gene>